<evidence type="ECO:0000256" key="3">
    <source>
        <dbReference type="SAM" id="Phobius"/>
    </source>
</evidence>
<feature type="compositionally biased region" description="Polar residues" evidence="2">
    <location>
        <begin position="1"/>
        <end position="11"/>
    </location>
</feature>
<reference evidence="5" key="1">
    <citation type="submission" date="2019-08" db="EMBL/GenBank/DDBJ databases">
        <title>The genome of the North American firefly Photinus pyralis.</title>
        <authorList>
            <consortium name="Photinus pyralis genome working group"/>
            <person name="Fallon T.R."/>
            <person name="Sander Lower S.E."/>
            <person name="Weng J.-K."/>
        </authorList>
    </citation>
    <scope>NUCLEOTIDE SEQUENCE</scope>
    <source>
        <strain evidence="5">TRF0915ILg1</strain>
        <tissue evidence="5">Whole body</tissue>
    </source>
</reference>
<dbReference type="PANTHER" id="PTHR20913:SF7">
    <property type="entry name" value="RE60063P"/>
    <property type="match status" value="1"/>
</dbReference>
<dbReference type="AlphaFoldDB" id="A0A8K0C870"/>
<dbReference type="GO" id="GO:0006888">
    <property type="term" value="P:endoplasmic reticulum to Golgi vesicle-mediated transport"/>
    <property type="evidence" value="ECO:0007669"/>
    <property type="project" value="TreeGrafter"/>
</dbReference>
<keyword evidence="3" id="KW-0812">Transmembrane</keyword>
<dbReference type="InterPro" id="IPR000195">
    <property type="entry name" value="Rab-GAP-TBC_dom"/>
</dbReference>
<sequence length="428" mass="50507">MMESHISSEVTSVDEENSSLMFNDDSSNFDKTSDLAVDSNGYDENEDTRSELKFDDVLETEEEKSKRSKIEDALKNNKSTLETWQKLAIDKYGLVNDDLRRKVWPLLLCVDPDPSEKAPLLSELSQHSEYNQVVLDVNRSLKRFPPGIPYKQRVALQDQLTVLILRVIMKYPHLRYYQGYHDVAITFLLVVGETVAFRIMERLSTDHLRECMEPTMEKTSYRLNYMYPILQKEDKELYEFMDRATVGTMFALPWYLTWFGHSLNQYRDVVRLYDYFLASAPLMPLYVAASLVINRRQEVFEIGCDMASIHCLLSQIPDNLDFELILERASKLYKKYPPNKIERDVKNRVQKEMEQRRRDELRLRRRLDKNKPVWMKMHHYLPDWLLLHYKSKYGLLFATATLLVGLYAYYLRATESGFSLFKTGSWHT</sequence>
<dbReference type="SMART" id="SM00164">
    <property type="entry name" value="TBC"/>
    <property type="match status" value="1"/>
</dbReference>
<keyword evidence="6" id="KW-1185">Reference proteome</keyword>
<feature type="domain" description="Rab-GAP TBC" evidence="4">
    <location>
        <begin position="94"/>
        <end position="280"/>
    </location>
</feature>
<organism evidence="5 6">
    <name type="scientific">Ignelater luminosus</name>
    <name type="common">Cucubano</name>
    <name type="synonym">Pyrophorus luminosus</name>
    <dbReference type="NCBI Taxonomy" id="2038154"/>
    <lineage>
        <taxon>Eukaryota</taxon>
        <taxon>Metazoa</taxon>
        <taxon>Ecdysozoa</taxon>
        <taxon>Arthropoda</taxon>
        <taxon>Hexapoda</taxon>
        <taxon>Insecta</taxon>
        <taxon>Pterygota</taxon>
        <taxon>Neoptera</taxon>
        <taxon>Endopterygota</taxon>
        <taxon>Coleoptera</taxon>
        <taxon>Polyphaga</taxon>
        <taxon>Elateriformia</taxon>
        <taxon>Elateroidea</taxon>
        <taxon>Elateridae</taxon>
        <taxon>Agrypninae</taxon>
        <taxon>Pyrophorini</taxon>
        <taxon>Ignelater</taxon>
    </lineage>
</organism>
<keyword evidence="3" id="KW-1133">Transmembrane helix</keyword>
<dbReference type="FunFam" id="1.10.8.1310:FF:000001">
    <property type="entry name" value="TBC1 domain family, member 20"/>
    <property type="match status" value="1"/>
</dbReference>
<evidence type="ECO:0000313" key="5">
    <source>
        <dbReference type="EMBL" id="KAF2882398.1"/>
    </source>
</evidence>
<dbReference type="OrthoDB" id="206700at2759"/>
<evidence type="ECO:0000256" key="1">
    <source>
        <dbReference type="ARBA" id="ARBA00022468"/>
    </source>
</evidence>
<feature type="compositionally biased region" description="Polar residues" evidence="2">
    <location>
        <begin position="18"/>
        <end position="30"/>
    </location>
</feature>
<feature type="region of interest" description="Disordered" evidence="2">
    <location>
        <begin position="1"/>
        <end position="56"/>
    </location>
</feature>
<comment type="caution">
    <text evidence="5">The sequence shown here is derived from an EMBL/GenBank/DDBJ whole genome shotgun (WGS) entry which is preliminary data.</text>
</comment>
<dbReference type="Pfam" id="PF00566">
    <property type="entry name" value="RabGAP-TBC"/>
    <property type="match status" value="1"/>
</dbReference>
<feature type="compositionally biased region" description="Basic and acidic residues" evidence="2">
    <location>
        <begin position="47"/>
        <end position="56"/>
    </location>
</feature>
<gene>
    <name evidence="5" type="ORF">ILUMI_23768</name>
</gene>
<dbReference type="InterPro" id="IPR035969">
    <property type="entry name" value="Rab-GAP_TBC_sf"/>
</dbReference>
<evidence type="ECO:0000313" key="6">
    <source>
        <dbReference type="Proteomes" id="UP000801492"/>
    </source>
</evidence>
<dbReference type="GO" id="GO:0005096">
    <property type="term" value="F:GTPase activator activity"/>
    <property type="evidence" value="ECO:0007669"/>
    <property type="project" value="UniProtKB-KW"/>
</dbReference>
<keyword evidence="3" id="KW-0472">Membrane</keyword>
<dbReference type="Proteomes" id="UP000801492">
    <property type="component" value="Unassembled WGS sequence"/>
</dbReference>
<evidence type="ECO:0000259" key="4">
    <source>
        <dbReference type="PROSITE" id="PS50086"/>
    </source>
</evidence>
<dbReference type="InterPro" id="IPR045913">
    <property type="entry name" value="TBC20/Gyp8-like"/>
</dbReference>
<dbReference type="Gene3D" id="1.10.8.1310">
    <property type="match status" value="1"/>
</dbReference>
<keyword evidence="1" id="KW-0343">GTPase activation</keyword>
<dbReference type="PANTHER" id="PTHR20913">
    <property type="entry name" value="TBC1 DOMAIN FAMILY MEMBER 20/GTPASE"/>
    <property type="match status" value="1"/>
</dbReference>
<dbReference type="PROSITE" id="PS50086">
    <property type="entry name" value="TBC_RABGAP"/>
    <property type="match status" value="1"/>
</dbReference>
<proteinExistence type="predicted"/>
<dbReference type="Gene3D" id="1.10.472.80">
    <property type="entry name" value="Ypt/Rab-GAP domain of gyp1p, domain 3"/>
    <property type="match status" value="1"/>
</dbReference>
<dbReference type="GO" id="GO:0005789">
    <property type="term" value="C:endoplasmic reticulum membrane"/>
    <property type="evidence" value="ECO:0007669"/>
    <property type="project" value="TreeGrafter"/>
</dbReference>
<name>A0A8K0C870_IGNLU</name>
<feature type="transmembrane region" description="Helical" evidence="3">
    <location>
        <begin position="393"/>
        <end position="411"/>
    </location>
</feature>
<accession>A0A8K0C870</accession>
<protein>
    <recommendedName>
        <fullName evidence="4">Rab-GAP TBC domain-containing protein</fullName>
    </recommendedName>
</protein>
<dbReference type="EMBL" id="VTPC01090619">
    <property type="protein sequence ID" value="KAF2882398.1"/>
    <property type="molecule type" value="Genomic_DNA"/>
</dbReference>
<dbReference type="SUPFAM" id="SSF47923">
    <property type="entry name" value="Ypt/Rab-GAP domain of gyp1p"/>
    <property type="match status" value="2"/>
</dbReference>
<evidence type="ECO:0000256" key="2">
    <source>
        <dbReference type="SAM" id="MobiDB-lite"/>
    </source>
</evidence>